<dbReference type="OrthoDB" id="9803842at2"/>
<gene>
    <name evidence="6" type="ORF">CRI78_09395</name>
</gene>
<evidence type="ECO:0000256" key="4">
    <source>
        <dbReference type="ARBA" id="ARBA00048819"/>
    </source>
</evidence>
<evidence type="ECO:0000256" key="1">
    <source>
        <dbReference type="ARBA" id="ARBA00022598"/>
    </source>
</evidence>
<name>A0A1Q4H605_9MYCO</name>
<evidence type="ECO:0000256" key="2">
    <source>
        <dbReference type="ARBA" id="ARBA00022741"/>
    </source>
</evidence>
<keyword evidence="7" id="KW-1185">Reference proteome</keyword>
<dbReference type="InterPro" id="IPR011793">
    <property type="entry name" value="YbdK"/>
</dbReference>
<dbReference type="InterPro" id="IPR014746">
    <property type="entry name" value="Gln_synth/guanido_kin_cat_dom"/>
</dbReference>
<evidence type="ECO:0000313" key="6">
    <source>
        <dbReference type="EMBL" id="PEG54714.1"/>
    </source>
</evidence>
<dbReference type="STRING" id="1801.BRW64_24615"/>
<dbReference type="AlphaFoldDB" id="A0A1Q4H605"/>
<dbReference type="RefSeq" id="WP_073859089.1">
    <property type="nucleotide sequence ID" value="NZ_BAAATC010000015.1"/>
</dbReference>
<dbReference type="EC" id="6.3.2.2" evidence="5"/>
<dbReference type="EMBL" id="PDCR01000010">
    <property type="protein sequence ID" value="PEG54714.1"/>
    <property type="molecule type" value="Genomic_DNA"/>
</dbReference>
<reference evidence="6 7" key="1">
    <citation type="submission" date="2017-10" db="EMBL/GenBank/DDBJ databases">
        <title>The new phylogeny of genus Mycobacterium.</title>
        <authorList>
            <person name="Tortoli E."/>
            <person name="Trovato A."/>
            <person name="Cirillo D.M."/>
        </authorList>
    </citation>
    <scope>NUCLEOTIDE SEQUENCE [LARGE SCALE GENOMIC DNA]</scope>
    <source>
        <strain evidence="6 7">IP141170001</strain>
    </source>
</reference>
<comment type="caution">
    <text evidence="6">The sequence shown here is derived from an EMBL/GenBank/DDBJ whole genome shotgun (WGS) entry which is preliminary data.</text>
</comment>
<dbReference type="NCBIfam" id="TIGR02050">
    <property type="entry name" value="gshA_cyan_rel"/>
    <property type="match status" value="1"/>
</dbReference>
<dbReference type="Proteomes" id="UP000220340">
    <property type="component" value="Unassembled WGS sequence"/>
</dbReference>
<dbReference type="SUPFAM" id="SSF55931">
    <property type="entry name" value="Glutamine synthetase/guanido kinase"/>
    <property type="match status" value="1"/>
</dbReference>
<comment type="catalytic activity">
    <reaction evidence="4 5">
        <text>L-cysteine + L-glutamate + ATP = gamma-L-glutamyl-L-cysteine + ADP + phosphate + H(+)</text>
        <dbReference type="Rhea" id="RHEA:13285"/>
        <dbReference type="ChEBI" id="CHEBI:15378"/>
        <dbReference type="ChEBI" id="CHEBI:29985"/>
        <dbReference type="ChEBI" id="CHEBI:30616"/>
        <dbReference type="ChEBI" id="CHEBI:35235"/>
        <dbReference type="ChEBI" id="CHEBI:43474"/>
        <dbReference type="ChEBI" id="CHEBI:58173"/>
        <dbReference type="ChEBI" id="CHEBI:456216"/>
        <dbReference type="EC" id="6.3.2.2"/>
    </reaction>
</comment>
<evidence type="ECO:0000256" key="3">
    <source>
        <dbReference type="ARBA" id="ARBA00022840"/>
    </source>
</evidence>
<sequence>MAGHPTFGVEEEFLLVDPDCGDPVPLNTRVAVLAEDSGADLQLELTSCQVETATEVSDSTEDLRAQLTRLRRITSEAAEKAGARLLAAGLPPTVPHEFPITDSDRYGRIADRFGMVAHEQGICGCHVHVAVPNREAAIRVSNRLRPWLPLLLGLTANSAIYRNDDSGYASFRQVLWSRWPSAGPPPHFDSADDYDGAVRRMRDIGAMLDDGMVYWDVRPSANFPTVEVRVADVPATVADTVLHATLTRAAVMTALDEERCDVPVPDVRAHELAGAYWSSARYGLDGPAVDPFSGDGDGDGKSTAPAVDLLRALIDRIAPALRTVGDFEFVDDELTRLLERGNGARRQRAAWQRRGEVSDVIDAVNEATVEGCR</sequence>
<keyword evidence="3 5" id="KW-0067">ATP-binding</keyword>
<dbReference type="GO" id="GO:0005524">
    <property type="term" value="F:ATP binding"/>
    <property type="evidence" value="ECO:0007669"/>
    <property type="project" value="UniProtKB-KW"/>
</dbReference>
<accession>A0A1Q4H605</accession>
<dbReference type="PANTHER" id="PTHR36510:SF1">
    <property type="entry name" value="GLUTAMATE--CYSTEINE LIGASE 2-RELATED"/>
    <property type="match status" value="1"/>
</dbReference>
<dbReference type="Gene3D" id="3.30.590.20">
    <property type="match status" value="1"/>
</dbReference>
<keyword evidence="2 5" id="KW-0547">Nucleotide-binding</keyword>
<dbReference type="InterPro" id="IPR050141">
    <property type="entry name" value="GCL_type2/YbdK_subfam"/>
</dbReference>
<evidence type="ECO:0000313" key="7">
    <source>
        <dbReference type="Proteomes" id="UP000220340"/>
    </source>
</evidence>
<evidence type="ECO:0000256" key="5">
    <source>
        <dbReference type="HAMAP-Rule" id="MF_01609"/>
    </source>
</evidence>
<dbReference type="PANTHER" id="PTHR36510">
    <property type="entry name" value="GLUTAMATE--CYSTEINE LIGASE 2-RELATED"/>
    <property type="match status" value="1"/>
</dbReference>
<proteinExistence type="inferred from homology"/>
<organism evidence="6 7">
    <name type="scientific">Mycolicibacterium diernhoferi</name>
    <dbReference type="NCBI Taxonomy" id="1801"/>
    <lineage>
        <taxon>Bacteria</taxon>
        <taxon>Bacillati</taxon>
        <taxon>Actinomycetota</taxon>
        <taxon>Actinomycetes</taxon>
        <taxon>Mycobacteriales</taxon>
        <taxon>Mycobacteriaceae</taxon>
        <taxon>Mycolicibacterium</taxon>
    </lineage>
</organism>
<dbReference type="HAMAP" id="MF_01609">
    <property type="entry name" value="Glu_cys_ligase_2"/>
    <property type="match status" value="1"/>
</dbReference>
<dbReference type="Pfam" id="PF04107">
    <property type="entry name" value="GCS2"/>
    <property type="match status" value="1"/>
</dbReference>
<protein>
    <recommendedName>
        <fullName evidence="5">Putative glutamate--cysteine ligase 2</fullName>
        <ecNumber evidence="5">6.3.2.2</ecNumber>
    </recommendedName>
    <alternativeName>
        <fullName evidence="5">Gamma-glutamylcysteine synthetase 2</fullName>
        <shortName evidence="5">GCS 2</shortName>
        <shortName evidence="5">Gamma-GCS 2</shortName>
    </alternativeName>
</protein>
<dbReference type="InterPro" id="IPR006336">
    <property type="entry name" value="GCS2"/>
</dbReference>
<keyword evidence="1 5" id="KW-0436">Ligase</keyword>
<dbReference type="GO" id="GO:0004357">
    <property type="term" value="F:glutamate-cysteine ligase activity"/>
    <property type="evidence" value="ECO:0007669"/>
    <property type="project" value="UniProtKB-EC"/>
</dbReference>
<comment type="function">
    <text evidence="5">ATP-dependent carboxylate-amine ligase which exhibits weak glutamate--cysteine ligase activity.</text>
</comment>
<dbReference type="GO" id="GO:0042398">
    <property type="term" value="P:modified amino acid biosynthetic process"/>
    <property type="evidence" value="ECO:0007669"/>
    <property type="project" value="InterPro"/>
</dbReference>
<comment type="similarity">
    <text evidence="5">Belongs to the glutamate--cysteine ligase type 2 family. YbdK subfamily.</text>
</comment>
<dbReference type="NCBIfam" id="NF010041">
    <property type="entry name" value="PRK13517.1-1"/>
    <property type="match status" value="1"/>
</dbReference>